<reference evidence="3 4" key="1">
    <citation type="submission" date="2015-09" db="EMBL/GenBank/DDBJ databases">
        <title>Identification and resolution of microdiversity through metagenomic sequencing of parallel consortia.</title>
        <authorList>
            <person name="Nelson W.C."/>
            <person name="Romine M.F."/>
            <person name="Lindemann S.R."/>
        </authorList>
    </citation>
    <scope>NUCLEOTIDE SEQUENCE [LARGE SCALE GENOMIC DNA]</scope>
    <source>
        <strain evidence="3">Ana</strain>
    </source>
</reference>
<dbReference type="GO" id="GO:0016491">
    <property type="term" value="F:oxidoreductase activity"/>
    <property type="evidence" value="ECO:0007669"/>
    <property type="project" value="TreeGrafter"/>
</dbReference>
<dbReference type="Pfam" id="PF13646">
    <property type="entry name" value="HEAT_2"/>
    <property type="match status" value="2"/>
</dbReference>
<name>A0A0P8C7B5_9CYAN</name>
<keyword evidence="1" id="KW-0042">Antenna complex</keyword>
<evidence type="ECO:0000256" key="2">
    <source>
        <dbReference type="ARBA" id="ARBA00022738"/>
    </source>
</evidence>
<protein>
    <submittedName>
        <fullName evidence="3">Bilin biosynthesis protein</fullName>
    </submittedName>
</protein>
<dbReference type="InterPro" id="IPR016024">
    <property type="entry name" value="ARM-type_fold"/>
</dbReference>
<dbReference type="STRING" id="1666911.HLUCCA11_01600"/>
<dbReference type="InterPro" id="IPR004155">
    <property type="entry name" value="PBS_lyase_HEAT"/>
</dbReference>
<evidence type="ECO:0000313" key="3">
    <source>
        <dbReference type="EMBL" id="KPQ37779.1"/>
    </source>
</evidence>
<organism evidence="3 4">
    <name type="scientific">Phormidesmis priestleyi Ana</name>
    <dbReference type="NCBI Taxonomy" id="1666911"/>
    <lineage>
        <taxon>Bacteria</taxon>
        <taxon>Bacillati</taxon>
        <taxon>Cyanobacteriota</taxon>
        <taxon>Cyanophyceae</taxon>
        <taxon>Leptolyngbyales</taxon>
        <taxon>Leptolyngbyaceae</taxon>
        <taxon>Phormidesmis</taxon>
    </lineage>
</organism>
<dbReference type="SUPFAM" id="SSF48371">
    <property type="entry name" value="ARM repeat"/>
    <property type="match status" value="1"/>
</dbReference>
<dbReference type="Gene3D" id="1.25.10.10">
    <property type="entry name" value="Leucine-rich Repeat Variant"/>
    <property type="match status" value="2"/>
</dbReference>
<dbReference type="PANTHER" id="PTHR12697">
    <property type="entry name" value="PBS LYASE HEAT-LIKE PROTEIN"/>
    <property type="match status" value="1"/>
</dbReference>
<dbReference type="PATRIC" id="fig|1666911.3.peg.2729"/>
<comment type="caution">
    <text evidence="3">The sequence shown here is derived from an EMBL/GenBank/DDBJ whole genome shotgun (WGS) entry which is preliminary data.</text>
</comment>
<sequence>MNNRFSRLFNLTEAQAIEILDAPAADSDEASGRYIAASHLVNFDTEAVIAALVRAVQKADDDLDNRIVRRKAVESLGRLKVKAALPIIASCLMDEDSYLVENAAWAIGEIGQAISLVDPAILEKLAQQLDRPGQSYRTIIHSLAALGYEPAADRIAKFTASDQAPIASAALSAMYRLKGDDKAIPQVIQFLQSLDVNARRGSIQDLIDANYYRAIPHIAQCPVSSVFRLRGIRLLAKAGMDEGKLTFAQVQPLLEKVICDHPNDVALIHHYDQPLAVKTLVQDLYGTDFGRCYLASKTLIDDLPDQAPAAMLESYESEGYNDYGAHYHLMRLFGWLKVTAAYDLLIGALNNKAPQFQKSRMAAAIALGELGEKRAITELRSALSVPIWSLQYAAILALSKLGEANIVSYLTTEPSDWLVQEKLKTL</sequence>
<evidence type="ECO:0000313" key="4">
    <source>
        <dbReference type="Proteomes" id="UP000050465"/>
    </source>
</evidence>
<dbReference type="GO" id="GO:0030089">
    <property type="term" value="C:phycobilisome"/>
    <property type="evidence" value="ECO:0007669"/>
    <property type="project" value="UniProtKB-KW"/>
</dbReference>
<dbReference type="AlphaFoldDB" id="A0A0P8C7B5"/>
<proteinExistence type="predicted"/>
<dbReference type="Proteomes" id="UP000050465">
    <property type="component" value="Unassembled WGS sequence"/>
</dbReference>
<dbReference type="PANTHER" id="PTHR12697:SF5">
    <property type="entry name" value="DEOXYHYPUSINE HYDROXYLASE"/>
    <property type="match status" value="1"/>
</dbReference>
<evidence type="ECO:0000256" key="1">
    <source>
        <dbReference type="ARBA" id="ARBA00022549"/>
    </source>
</evidence>
<accession>A0A0P8C7B5</accession>
<keyword evidence="2" id="KW-0605">Phycobilisome</keyword>
<dbReference type="InterPro" id="IPR011989">
    <property type="entry name" value="ARM-like"/>
</dbReference>
<gene>
    <name evidence="3" type="primary">cpeY</name>
    <name evidence="3" type="ORF">HLUCCA11_01600</name>
</gene>
<dbReference type="EMBL" id="LJZR01000001">
    <property type="protein sequence ID" value="KPQ37779.1"/>
    <property type="molecule type" value="Genomic_DNA"/>
</dbReference>
<dbReference type="SMART" id="SM00567">
    <property type="entry name" value="EZ_HEAT"/>
    <property type="match status" value="5"/>
</dbReference>